<keyword evidence="3" id="KW-1185">Reference proteome</keyword>
<proteinExistence type="predicted"/>
<dbReference type="Proteomes" id="UP000595895">
    <property type="component" value="Chromosome"/>
</dbReference>
<dbReference type="KEGG" id="awe:JG540_05625"/>
<name>A0A7T7MBS5_9ACTO</name>
<dbReference type="AlphaFoldDB" id="A0A7T7MBS5"/>
<keyword evidence="1" id="KW-0812">Transmembrane</keyword>
<protein>
    <submittedName>
        <fullName evidence="2">DUF4190 domain-containing protein</fullName>
    </submittedName>
</protein>
<organism evidence="2 3">
    <name type="scientific">Actinomyces weissii</name>
    <dbReference type="NCBI Taxonomy" id="675090"/>
    <lineage>
        <taxon>Bacteria</taxon>
        <taxon>Bacillati</taxon>
        <taxon>Actinomycetota</taxon>
        <taxon>Actinomycetes</taxon>
        <taxon>Actinomycetales</taxon>
        <taxon>Actinomycetaceae</taxon>
        <taxon>Actinomyces</taxon>
    </lineage>
</organism>
<evidence type="ECO:0000256" key="1">
    <source>
        <dbReference type="SAM" id="Phobius"/>
    </source>
</evidence>
<keyword evidence="1" id="KW-1133">Transmembrane helix</keyword>
<sequence>MAQVQQLAAASARTSSNLLGYWALGLSVLSLLCCTYGVGQVLGIGLGIAGLVAASNGHADNKGVSVAAIVVGLLSIVVWIGIGYYFSIYAAETGY</sequence>
<evidence type="ECO:0000313" key="2">
    <source>
        <dbReference type="EMBL" id="QQM68359.1"/>
    </source>
</evidence>
<feature type="transmembrane region" description="Helical" evidence="1">
    <location>
        <begin position="66"/>
        <end position="86"/>
    </location>
</feature>
<keyword evidence="1" id="KW-0472">Membrane</keyword>
<feature type="transmembrane region" description="Helical" evidence="1">
    <location>
        <begin position="21"/>
        <end position="54"/>
    </location>
</feature>
<reference evidence="2 3" key="1">
    <citation type="submission" date="2020-12" db="EMBL/GenBank/DDBJ databases">
        <authorList>
            <person name="Zhou J."/>
        </authorList>
    </citation>
    <scope>NUCLEOTIDE SEQUENCE [LARGE SCALE GENOMIC DNA]</scope>
    <source>
        <strain evidence="2 3">CCUG 61299</strain>
    </source>
</reference>
<accession>A0A7T7MBS5</accession>
<gene>
    <name evidence="2" type="ORF">JG540_05625</name>
</gene>
<dbReference type="EMBL" id="CP066802">
    <property type="protein sequence ID" value="QQM68359.1"/>
    <property type="molecule type" value="Genomic_DNA"/>
</dbReference>
<evidence type="ECO:0000313" key="3">
    <source>
        <dbReference type="Proteomes" id="UP000595895"/>
    </source>
</evidence>